<proteinExistence type="predicted"/>
<evidence type="ECO:0000256" key="1">
    <source>
        <dbReference type="ARBA" id="ARBA00023319"/>
    </source>
</evidence>
<keyword evidence="1" id="KW-0393">Immunoglobulin domain</keyword>
<evidence type="ECO:0000313" key="4">
    <source>
        <dbReference type="EMBL" id="OPL33107.1"/>
    </source>
</evidence>
<dbReference type="GO" id="GO:0070593">
    <property type="term" value="P:dendrite self-avoidance"/>
    <property type="evidence" value="ECO:0007669"/>
    <property type="project" value="TreeGrafter"/>
</dbReference>
<dbReference type="Proteomes" id="UP000266721">
    <property type="component" value="Unassembled WGS sequence"/>
</dbReference>
<dbReference type="GO" id="GO:0005886">
    <property type="term" value="C:plasma membrane"/>
    <property type="evidence" value="ECO:0007669"/>
    <property type="project" value="TreeGrafter"/>
</dbReference>
<organism evidence="4 5">
    <name type="scientific">Mytilus galloprovincialis</name>
    <name type="common">Mediterranean mussel</name>
    <dbReference type="NCBI Taxonomy" id="29158"/>
    <lineage>
        <taxon>Eukaryota</taxon>
        <taxon>Metazoa</taxon>
        <taxon>Spiralia</taxon>
        <taxon>Lophotrochozoa</taxon>
        <taxon>Mollusca</taxon>
        <taxon>Bivalvia</taxon>
        <taxon>Autobranchia</taxon>
        <taxon>Pteriomorphia</taxon>
        <taxon>Mytilida</taxon>
        <taxon>Mytiloidea</taxon>
        <taxon>Mytilidae</taxon>
        <taxon>Mytilinae</taxon>
        <taxon>Mytilus</taxon>
    </lineage>
</organism>
<reference evidence="4 5" key="1">
    <citation type="journal article" date="2016" name="PLoS ONE">
        <title>A First Insight into the Genome of the Filter-Feeder Mussel Mytilus galloprovincialis.</title>
        <authorList>
            <person name="Murgarella M."/>
            <person name="Puiu D."/>
            <person name="Novoa B."/>
            <person name="Figueras A."/>
            <person name="Posada D."/>
            <person name="Canchaya C."/>
        </authorList>
    </citation>
    <scope>NUCLEOTIDE SEQUENCE [LARGE SCALE GENOMIC DNA]</scope>
    <source>
        <tissue evidence="4">Muscle</tissue>
    </source>
</reference>
<feature type="non-terminal residue" evidence="4">
    <location>
        <position position="1"/>
    </location>
</feature>
<dbReference type="CDD" id="cd00096">
    <property type="entry name" value="Ig"/>
    <property type="match status" value="1"/>
</dbReference>
<dbReference type="SUPFAM" id="SSF48726">
    <property type="entry name" value="Immunoglobulin"/>
    <property type="match status" value="1"/>
</dbReference>
<keyword evidence="5" id="KW-1185">Reference proteome</keyword>
<dbReference type="PANTHER" id="PTHR10075:SF100">
    <property type="entry name" value="FASCICLIN-2"/>
    <property type="match status" value="1"/>
</dbReference>
<dbReference type="GO" id="GO:0007156">
    <property type="term" value="P:homophilic cell adhesion via plasma membrane adhesion molecules"/>
    <property type="evidence" value="ECO:0007669"/>
    <property type="project" value="TreeGrafter"/>
</dbReference>
<feature type="compositionally biased region" description="Basic residues" evidence="2">
    <location>
        <begin position="45"/>
        <end position="54"/>
    </location>
</feature>
<name>A0A3L5TU93_MYTGA</name>
<accession>A0A3L5TU93</accession>
<dbReference type="GO" id="GO:0098632">
    <property type="term" value="F:cell-cell adhesion mediator activity"/>
    <property type="evidence" value="ECO:0007669"/>
    <property type="project" value="TreeGrafter"/>
</dbReference>
<comment type="caution">
    <text evidence="4">The sequence shown here is derived from an EMBL/GenBank/DDBJ whole genome shotgun (WGS) entry which is preliminary data.</text>
</comment>
<dbReference type="InterPro" id="IPR013098">
    <property type="entry name" value="Ig_I-set"/>
</dbReference>
<feature type="domain" description="Ig-like" evidence="3">
    <location>
        <begin position="77"/>
        <end position="156"/>
    </location>
</feature>
<dbReference type="GO" id="GO:0007411">
    <property type="term" value="P:axon guidance"/>
    <property type="evidence" value="ECO:0007669"/>
    <property type="project" value="TreeGrafter"/>
</dbReference>
<dbReference type="Gene3D" id="2.60.40.10">
    <property type="entry name" value="Immunoglobulins"/>
    <property type="match status" value="1"/>
</dbReference>
<dbReference type="InterPro" id="IPR013783">
    <property type="entry name" value="Ig-like_fold"/>
</dbReference>
<evidence type="ECO:0000313" key="5">
    <source>
        <dbReference type="Proteomes" id="UP000266721"/>
    </source>
</evidence>
<dbReference type="EMBL" id="KV584816">
    <property type="protein sequence ID" value="OPL33107.1"/>
    <property type="molecule type" value="Genomic_DNA"/>
</dbReference>
<evidence type="ECO:0000259" key="3">
    <source>
        <dbReference type="PROSITE" id="PS50835"/>
    </source>
</evidence>
<dbReference type="Pfam" id="PF07679">
    <property type="entry name" value="I-set"/>
    <property type="match status" value="1"/>
</dbReference>
<gene>
    <name evidence="4" type="ORF">AM593_03971</name>
</gene>
<dbReference type="PANTHER" id="PTHR10075">
    <property type="entry name" value="BASIGIN RELATED"/>
    <property type="match status" value="1"/>
</dbReference>
<protein>
    <recommendedName>
        <fullName evidence="3">Ig-like domain-containing protein</fullName>
    </recommendedName>
</protein>
<dbReference type="InterPro" id="IPR036179">
    <property type="entry name" value="Ig-like_dom_sf"/>
</dbReference>
<dbReference type="GO" id="GO:0030424">
    <property type="term" value="C:axon"/>
    <property type="evidence" value="ECO:0007669"/>
    <property type="project" value="TreeGrafter"/>
</dbReference>
<feature type="non-terminal residue" evidence="4">
    <location>
        <position position="213"/>
    </location>
</feature>
<dbReference type="PROSITE" id="PS50835">
    <property type="entry name" value="IG_LIKE"/>
    <property type="match status" value="1"/>
</dbReference>
<sequence length="213" mass="23800">LYVDLEDGSTAATPYACGINNELMRAFYKGSNKIEIGIRNETTTKRKNRKHHKTNNGSSTQQENPARGVITEDNPACGVLAYSFQSGRQNNNPLPDIEWHVSGSNQQIQPSSKYQFTDPRVRRNLRITHLNVSDEGTYVCSALNIIGAAHATKPILREGETLQSQVIADGQNAVFKCKMDSLPFEKSPSVPTWRRNGKELNHGQCEFIFTFSL</sequence>
<feature type="region of interest" description="Disordered" evidence="2">
    <location>
        <begin position="38"/>
        <end position="69"/>
    </location>
</feature>
<dbReference type="InterPro" id="IPR007110">
    <property type="entry name" value="Ig-like_dom"/>
</dbReference>
<dbReference type="AlphaFoldDB" id="A0A3L5TU93"/>
<evidence type="ECO:0000256" key="2">
    <source>
        <dbReference type="SAM" id="MobiDB-lite"/>
    </source>
</evidence>